<gene>
    <name evidence="3" type="primary">Aste57867_24318</name>
    <name evidence="2" type="ORF">As57867_024243</name>
    <name evidence="3" type="ORF">ASTE57867_24318</name>
</gene>
<name>A0A485LUG8_9STRA</name>
<reference evidence="2" key="2">
    <citation type="submission" date="2019-06" db="EMBL/GenBank/DDBJ databases">
        <title>Genomics analysis of Aphanomyces spp. identifies a new class of oomycete effector associated with host adaptation.</title>
        <authorList>
            <person name="Gaulin E."/>
        </authorList>
    </citation>
    <scope>NUCLEOTIDE SEQUENCE</scope>
    <source>
        <strain evidence="2">CBS 578.67</strain>
    </source>
</reference>
<evidence type="ECO:0000313" key="4">
    <source>
        <dbReference type="Proteomes" id="UP000332933"/>
    </source>
</evidence>
<protein>
    <submittedName>
        <fullName evidence="3">Aste57867_24318 protein</fullName>
    </submittedName>
</protein>
<sequence>METQFRDYENTVKTNDQVALACFDLVAGVLEQNIVDLKERSIELEEETKNTKSLNTLLKKENDNLRVRFSQHPEPTLIEEVLNERVDDSITIFMCWNVEKLIGIQILPLYDGGEISEISVNDETHKCCGPNKGMEALRYVWRVLASSCSKKSMDDVEGGVSIWSTAHLCSGFARVVPHVEPGVYYAGKGSKYHVKWIGIGQKGYTNKISPFNPDDEGKINDFKQKVKVGLVDDILAKVDGDASYVFSKIMSSRGPCP</sequence>
<organism evidence="3 4">
    <name type="scientific">Aphanomyces stellatus</name>
    <dbReference type="NCBI Taxonomy" id="120398"/>
    <lineage>
        <taxon>Eukaryota</taxon>
        <taxon>Sar</taxon>
        <taxon>Stramenopiles</taxon>
        <taxon>Oomycota</taxon>
        <taxon>Saprolegniomycetes</taxon>
        <taxon>Saprolegniales</taxon>
        <taxon>Verrucalvaceae</taxon>
        <taxon>Aphanomyces</taxon>
    </lineage>
</organism>
<feature type="coiled-coil region" evidence="1">
    <location>
        <begin position="27"/>
        <end position="64"/>
    </location>
</feature>
<keyword evidence="4" id="KW-1185">Reference proteome</keyword>
<accession>A0A485LUG8</accession>
<keyword evidence="1" id="KW-0175">Coiled coil</keyword>
<dbReference type="EMBL" id="CAADRA010007412">
    <property type="protein sequence ID" value="VFU00958.1"/>
    <property type="molecule type" value="Genomic_DNA"/>
</dbReference>
<reference evidence="3 4" key="1">
    <citation type="submission" date="2019-03" db="EMBL/GenBank/DDBJ databases">
        <authorList>
            <person name="Gaulin E."/>
            <person name="Dumas B."/>
        </authorList>
    </citation>
    <scope>NUCLEOTIDE SEQUENCE [LARGE SCALE GENOMIC DNA]</scope>
    <source>
        <strain evidence="3">CBS 568.67</strain>
    </source>
</reference>
<dbReference type="AlphaFoldDB" id="A0A485LUG8"/>
<dbReference type="EMBL" id="VJMH01007386">
    <property type="protein sequence ID" value="KAF0683646.1"/>
    <property type="molecule type" value="Genomic_DNA"/>
</dbReference>
<proteinExistence type="predicted"/>
<dbReference type="Proteomes" id="UP000332933">
    <property type="component" value="Unassembled WGS sequence"/>
</dbReference>
<evidence type="ECO:0000256" key="1">
    <source>
        <dbReference type="SAM" id="Coils"/>
    </source>
</evidence>
<evidence type="ECO:0000313" key="3">
    <source>
        <dbReference type="EMBL" id="VFU00958.1"/>
    </source>
</evidence>
<evidence type="ECO:0000313" key="2">
    <source>
        <dbReference type="EMBL" id="KAF0683646.1"/>
    </source>
</evidence>